<protein>
    <submittedName>
        <fullName evidence="1">Uncharacterized protein</fullName>
    </submittedName>
</protein>
<evidence type="ECO:0000313" key="1">
    <source>
        <dbReference type="EMBL" id="TNN68188.1"/>
    </source>
</evidence>
<accession>A0A4Z2HR17</accession>
<organism evidence="1 2">
    <name type="scientific">Liparis tanakae</name>
    <name type="common">Tanaka's snailfish</name>
    <dbReference type="NCBI Taxonomy" id="230148"/>
    <lineage>
        <taxon>Eukaryota</taxon>
        <taxon>Metazoa</taxon>
        <taxon>Chordata</taxon>
        <taxon>Craniata</taxon>
        <taxon>Vertebrata</taxon>
        <taxon>Euteleostomi</taxon>
        <taxon>Actinopterygii</taxon>
        <taxon>Neopterygii</taxon>
        <taxon>Teleostei</taxon>
        <taxon>Neoteleostei</taxon>
        <taxon>Acanthomorphata</taxon>
        <taxon>Eupercaria</taxon>
        <taxon>Perciformes</taxon>
        <taxon>Cottioidei</taxon>
        <taxon>Cottales</taxon>
        <taxon>Liparidae</taxon>
        <taxon>Liparis</taxon>
    </lineage>
</organism>
<gene>
    <name evidence="1" type="ORF">EYF80_021671</name>
</gene>
<keyword evidence="2" id="KW-1185">Reference proteome</keyword>
<dbReference type="AlphaFoldDB" id="A0A4Z2HR17"/>
<sequence>MSTWWWCQRERQGNARGTPGERQGNANVGAAVAAAHAASVLLGVGAQDVVAAHVLQSFQPHLMVFLVFAHHVTRWWNLIITGAHIHHNSISGGRGMRVNARVNNRSAKEKLEFTPRTLASTRMNMKVKLKSVIT</sequence>
<proteinExistence type="predicted"/>
<evidence type="ECO:0000313" key="2">
    <source>
        <dbReference type="Proteomes" id="UP000314294"/>
    </source>
</evidence>
<reference evidence="1 2" key="1">
    <citation type="submission" date="2019-03" db="EMBL/GenBank/DDBJ databases">
        <title>First draft genome of Liparis tanakae, snailfish: a comprehensive survey of snailfish specific genes.</title>
        <authorList>
            <person name="Kim W."/>
            <person name="Song I."/>
            <person name="Jeong J.-H."/>
            <person name="Kim D."/>
            <person name="Kim S."/>
            <person name="Ryu S."/>
            <person name="Song J.Y."/>
            <person name="Lee S.K."/>
        </authorList>
    </citation>
    <scope>NUCLEOTIDE SEQUENCE [LARGE SCALE GENOMIC DNA]</scope>
    <source>
        <tissue evidence="1">Muscle</tissue>
    </source>
</reference>
<comment type="caution">
    <text evidence="1">The sequence shown here is derived from an EMBL/GenBank/DDBJ whole genome shotgun (WGS) entry which is preliminary data.</text>
</comment>
<name>A0A4Z2HR17_9TELE</name>
<dbReference type="Proteomes" id="UP000314294">
    <property type="component" value="Unassembled WGS sequence"/>
</dbReference>
<dbReference type="EMBL" id="SRLO01000194">
    <property type="protein sequence ID" value="TNN68188.1"/>
    <property type="molecule type" value="Genomic_DNA"/>
</dbReference>